<dbReference type="EMBL" id="VUOB01000017">
    <property type="protein sequence ID" value="KAA2263372.1"/>
    <property type="molecule type" value="Genomic_DNA"/>
</dbReference>
<name>A0A5B2XKS9_9PSEU</name>
<dbReference type="OrthoDB" id="9823995at2"/>
<dbReference type="RefSeq" id="WP_149849237.1">
    <property type="nucleotide sequence ID" value="NZ_VUOB01000017.1"/>
</dbReference>
<reference evidence="1 2" key="1">
    <citation type="submission" date="2019-09" db="EMBL/GenBank/DDBJ databases">
        <title>Goodfellowia gen. nov., a new genus of the Pseudonocardineae related to Actinoalloteichus, containing Goodfellowia coeruleoviolacea gen. nov., comb. nov. gen. nov., comb. nov.</title>
        <authorList>
            <person name="Labeda D."/>
        </authorList>
    </citation>
    <scope>NUCLEOTIDE SEQUENCE [LARGE SCALE GENOMIC DNA]</scope>
    <source>
        <strain evidence="1 2">AN110305</strain>
    </source>
</reference>
<dbReference type="GO" id="GO:0016788">
    <property type="term" value="F:hydrolase activity, acting on ester bonds"/>
    <property type="evidence" value="ECO:0007669"/>
    <property type="project" value="InterPro"/>
</dbReference>
<reference evidence="1 2" key="2">
    <citation type="submission" date="2019-09" db="EMBL/GenBank/DDBJ databases">
        <authorList>
            <person name="Jin C."/>
        </authorList>
    </citation>
    <scope>NUCLEOTIDE SEQUENCE [LARGE SCALE GENOMIC DNA]</scope>
    <source>
        <strain evidence="1 2">AN110305</strain>
    </source>
</reference>
<dbReference type="InterPro" id="IPR036514">
    <property type="entry name" value="SGNH_hydro_sf"/>
</dbReference>
<dbReference type="InterPro" id="IPR001087">
    <property type="entry name" value="GDSL"/>
</dbReference>
<dbReference type="Proteomes" id="UP000323454">
    <property type="component" value="Unassembled WGS sequence"/>
</dbReference>
<dbReference type="AlphaFoldDB" id="A0A5B2XKS9"/>
<evidence type="ECO:0000313" key="2">
    <source>
        <dbReference type="Proteomes" id="UP000323454"/>
    </source>
</evidence>
<dbReference type="Pfam" id="PF00657">
    <property type="entry name" value="Lipase_GDSL"/>
    <property type="match status" value="1"/>
</dbReference>
<comment type="caution">
    <text evidence="1">The sequence shown here is derived from an EMBL/GenBank/DDBJ whole genome shotgun (WGS) entry which is preliminary data.</text>
</comment>
<proteinExistence type="predicted"/>
<dbReference type="Gene3D" id="3.40.50.1110">
    <property type="entry name" value="SGNH hydrolase"/>
    <property type="match status" value="1"/>
</dbReference>
<dbReference type="SUPFAM" id="SSF52266">
    <property type="entry name" value="SGNH hydrolase"/>
    <property type="match status" value="1"/>
</dbReference>
<gene>
    <name evidence="1" type="ORF">F0L68_10070</name>
</gene>
<keyword evidence="2" id="KW-1185">Reference proteome</keyword>
<sequence>MLVAVGDSVTSGHEARAGGVLWRTTCDDPGTGPATPGSSWAGNLRALIGVPWNRYFNFAHSGSATTDVLATSPYTNPCGVVSQAARTQIADAVRVLAANPSRPGAANVAVVTAGINDTNWTAVATQLVARRIGGIIGRLAGQAPAWAVANPGACTDWAFGNPRGNPGAPPGAVLPAWNGVAASGGIAAGAASIALNLIAADPGAQVRHLLYYRWVGDPNLPNVCNPAAIRAATMMNGWISFGILVAKIVWWFLGGNPARIQAVCQQLWNPGPGFIQTRLISWGIANWALIPGYPHPNAAGRGSLAGCVNGTLPRAAGGGIA</sequence>
<evidence type="ECO:0000313" key="1">
    <source>
        <dbReference type="EMBL" id="KAA2263372.1"/>
    </source>
</evidence>
<protein>
    <submittedName>
        <fullName evidence="1">Uncharacterized protein</fullName>
    </submittedName>
</protein>
<accession>A0A5B2XKS9</accession>
<organism evidence="1 2">
    <name type="scientific">Solihabitans fulvus</name>
    <dbReference type="NCBI Taxonomy" id="1892852"/>
    <lineage>
        <taxon>Bacteria</taxon>
        <taxon>Bacillati</taxon>
        <taxon>Actinomycetota</taxon>
        <taxon>Actinomycetes</taxon>
        <taxon>Pseudonocardiales</taxon>
        <taxon>Pseudonocardiaceae</taxon>
        <taxon>Solihabitans</taxon>
    </lineage>
</organism>